<feature type="transmembrane region" description="Helical" evidence="1">
    <location>
        <begin position="302"/>
        <end position="321"/>
    </location>
</feature>
<evidence type="ECO:0000313" key="2">
    <source>
        <dbReference type="EMBL" id="CAC5423062.1"/>
    </source>
</evidence>
<dbReference type="EMBL" id="CACVKT020009705">
    <property type="protein sequence ID" value="CAC5423062.1"/>
    <property type="molecule type" value="Genomic_DNA"/>
</dbReference>
<dbReference type="Proteomes" id="UP000507470">
    <property type="component" value="Unassembled WGS sequence"/>
</dbReference>
<evidence type="ECO:0008006" key="4">
    <source>
        <dbReference type="Google" id="ProtNLM"/>
    </source>
</evidence>
<organism evidence="2 3">
    <name type="scientific">Mytilus coruscus</name>
    <name type="common">Sea mussel</name>
    <dbReference type="NCBI Taxonomy" id="42192"/>
    <lineage>
        <taxon>Eukaryota</taxon>
        <taxon>Metazoa</taxon>
        <taxon>Spiralia</taxon>
        <taxon>Lophotrochozoa</taxon>
        <taxon>Mollusca</taxon>
        <taxon>Bivalvia</taxon>
        <taxon>Autobranchia</taxon>
        <taxon>Pteriomorphia</taxon>
        <taxon>Mytilida</taxon>
        <taxon>Mytiloidea</taxon>
        <taxon>Mytilidae</taxon>
        <taxon>Mytilinae</taxon>
        <taxon>Mytilus</taxon>
    </lineage>
</organism>
<keyword evidence="3" id="KW-1185">Reference proteome</keyword>
<accession>A0A6J8ETN5</accession>
<keyword evidence="1" id="KW-0812">Transmembrane</keyword>
<protein>
    <recommendedName>
        <fullName evidence="4">Mab-21-like HhH/H2TH-like domain-containing protein</fullName>
    </recommendedName>
</protein>
<reference evidence="2 3" key="1">
    <citation type="submission" date="2020-06" db="EMBL/GenBank/DDBJ databases">
        <authorList>
            <person name="Li R."/>
            <person name="Bekaert M."/>
        </authorList>
    </citation>
    <scope>NUCLEOTIDE SEQUENCE [LARGE SCALE GENOMIC DNA]</scope>
    <source>
        <strain evidence="3">wild</strain>
    </source>
</reference>
<evidence type="ECO:0000313" key="3">
    <source>
        <dbReference type="Proteomes" id="UP000507470"/>
    </source>
</evidence>
<dbReference type="OrthoDB" id="6127746at2759"/>
<gene>
    <name evidence="2" type="ORF">MCOR_55071</name>
</gene>
<proteinExistence type="predicted"/>
<evidence type="ECO:0000256" key="1">
    <source>
        <dbReference type="SAM" id="Phobius"/>
    </source>
</evidence>
<keyword evidence="1" id="KW-0472">Membrane</keyword>
<dbReference type="AlphaFoldDB" id="A0A6J8ETN5"/>
<keyword evidence="1" id="KW-1133">Transmembrane helix</keyword>
<name>A0A6J8ETN5_MYTCO</name>
<sequence>MSADNSLSFHIYKYLCQKIGSEEDVKAMRFAYIIDDLAIQCGTFNKIISGSKGEGLQLKGSDHDVMCIDPFFKVYESNEDVVPHSGQCIPLAMDTEDTYPCFTQLRLLNNHELIFIPTERINNTFLGRKLSSELYKLFRMEDMSNTVGKGLTSTYKVHGPCITNLTGTYDFAWCLKCDQWISEAQSWIIRPRITWPSPDLISKIISCDAVSGWLLLASFFYVHENYLLSLDIINHALRKCTNEKMYPWHIGLNQTQEYLLQLMKQTELCTLSKAITIKYPNVYNNSPVCPTELQLNVTKQAIPFHPMIFAYFLSFLCYYHLTKRRSCKQSLPQLRQEIIKHFTTNLCNLYSEPLFITCLGIAHQMLGETHIARQCFREASQKDEHHVTSAAIRLANL</sequence>